<dbReference type="EMBL" id="JAABOA010002531">
    <property type="protein sequence ID" value="KAF9579734.1"/>
    <property type="molecule type" value="Genomic_DNA"/>
</dbReference>
<feature type="region of interest" description="Disordered" evidence="9">
    <location>
        <begin position="474"/>
        <end position="604"/>
    </location>
</feature>
<dbReference type="AlphaFoldDB" id="A0A9P6FQT5"/>
<dbReference type="GO" id="GO:0004430">
    <property type="term" value="F:1-phosphatidylinositol 4-kinase activity"/>
    <property type="evidence" value="ECO:0007669"/>
    <property type="project" value="UniProtKB-EC"/>
</dbReference>
<evidence type="ECO:0000256" key="7">
    <source>
        <dbReference type="ARBA" id="ARBA00022840"/>
    </source>
</evidence>
<feature type="region of interest" description="Disordered" evidence="9">
    <location>
        <begin position="416"/>
        <end position="459"/>
    </location>
</feature>
<feature type="compositionally biased region" description="Gly residues" evidence="9">
    <location>
        <begin position="168"/>
        <end position="179"/>
    </location>
</feature>
<feature type="non-terminal residue" evidence="11">
    <location>
        <position position="1"/>
    </location>
</feature>
<feature type="compositionally biased region" description="Polar residues" evidence="9">
    <location>
        <begin position="1"/>
        <end position="10"/>
    </location>
</feature>
<comment type="subcellular location">
    <subcellularLocation>
        <location evidence="1">Cell membrane</location>
    </subcellularLocation>
</comment>
<dbReference type="GO" id="GO:0005768">
    <property type="term" value="C:endosome"/>
    <property type="evidence" value="ECO:0007669"/>
    <property type="project" value="TreeGrafter"/>
</dbReference>
<keyword evidence="4" id="KW-0808">Transferase</keyword>
<reference evidence="11" key="1">
    <citation type="journal article" date="2020" name="Fungal Divers.">
        <title>Resolving the Mortierellaceae phylogeny through synthesis of multi-gene phylogenetics and phylogenomics.</title>
        <authorList>
            <person name="Vandepol N."/>
            <person name="Liber J."/>
            <person name="Desiro A."/>
            <person name="Na H."/>
            <person name="Kennedy M."/>
            <person name="Barry K."/>
            <person name="Grigoriev I.V."/>
            <person name="Miller A.N."/>
            <person name="O'Donnell K."/>
            <person name="Stajich J.E."/>
            <person name="Bonito G."/>
        </authorList>
    </citation>
    <scope>NUCLEOTIDE SEQUENCE</scope>
    <source>
        <strain evidence="11">KOD1015</strain>
    </source>
</reference>
<dbReference type="EC" id="2.7.1.67" evidence="2"/>
<feature type="region of interest" description="Disordered" evidence="9">
    <location>
        <begin position="912"/>
        <end position="943"/>
    </location>
</feature>
<keyword evidence="6 11" id="KW-0418">Kinase</keyword>
<feature type="non-terminal residue" evidence="11">
    <location>
        <position position="1095"/>
    </location>
</feature>
<evidence type="ECO:0000256" key="1">
    <source>
        <dbReference type="ARBA" id="ARBA00004236"/>
    </source>
</evidence>
<sequence length="1095" mass="117867">STPSATSQRISATASSPTSSPSATPGLGARLGRRDLPTQSHHSSSTFSRFVGSSTDPAAKGNGHRHGPTHALSEDELAHLRPKPHPHTTPSGPRGIEKAQKQRVLQAIRPDPRNLPEELLKANAHLYPSPLIIGEGEDRTPSTSGSASGSGVGQGTEGGAGSTTNGPPGDGLGLGIGLGGKAHPNLSRWVHRQPKNALGAGQMSRRQRRLPSTGREVDARVIHSSVFTPVLTSIMDGQPVTQAPALTPDHTDPMTSERYVALVESVKDAIRNDIQPLRIAQGSSGSYFCRNMQGKIVGVFKPKNEEPYGQLNPKWAKWIHRNLFPCCFGRSCLIPNLGYISEAATSLVDKRLQLNIVPSTEVVWLSSPAFHYDYLDRRAYRNHGKALPDKVGSFQLFLNGFKDANLFMRDHPWPNESHSSLSSYGATGTTARRRTSDSSSSTSTGEQDEGSSENGNRGLDNWMIRYCEKEGISVVAGPPSSGQRPIPQSQQRLQSDSRRNSRIGDLLGLNSDRQSLRSTTSSLRESVPRGGMLATPPGTPPRSSLARPATLPSASGTDHSLEDEANETTRLNPGQRPRVPSPTQPHTSESERIAHATGAARSEDEGTIPLTETEAHFGANHVHVAAIDNGLAFPFKHPDSWRSYPYGWLFLPRALISQPFTKATRDHFLPLLSSPIWWRETIADLRRLFSIDSDFDQGMFDKQMAVMKGQGWNIVETLKNPEQGPMDLCRRVALVIWDEEHILESSAVAKAILTARQPRMPINTPALHVGDGHIQDGASVPAGSLKTIAGMHPFVSAYANTPPKAKMMDASTAAMNYGMSPMTSSSVGVGKTVSASSTAVGDIAHLGRDSGIAMSNSLAYDLAQSLRSGSLKSGSLVPSSSLTKIPPSILVTGGSDGHELDSTLSKGAPLRQVVSDGEYDLDDDYDPDDYSSDEDYDEDPYEEDEDDVFFVQSADEDDATVQHRRSVSLPSAATAAAATRAKKGFVLSIDKALSEMDHAEGNAAEETLGTRRRRRSAEWSRGERHRRRQSHQSEGGRGEEGPSNGQTAAAAKGHHGHGPDGASSHRRSRTEQDDKIGSIRFESNSTGRGGGGGRS</sequence>
<feature type="compositionally biased region" description="Gly residues" evidence="9">
    <location>
        <begin position="148"/>
        <end position="161"/>
    </location>
</feature>
<protein>
    <recommendedName>
        <fullName evidence="2">1-phosphatidylinositol 4-kinase</fullName>
        <ecNumber evidence="2">2.7.1.67</ecNumber>
    </recommendedName>
</protein>
<feature type="region of interest" description="Disordered" evidence="9">
    <location>
        <begin position="194"/>
        <end position="216"/>
    </location>
</feature>
<dbReference type="InterPro" id="IPR000403">
    <property type="entry name" value="PI3/4_kinase_cat_dom"/>
</dbReference>
<evidence type="ECO:0000256" key="6">
    <source>
        <dbReference type="ARBA" id="ARBA00022777"/>
    </source>
</evidence>
<keyword evidence="12" id="KW-1185">Reference proteome</keyword>
<dbReference type="GO" id="GO:0046854">
    <property type="term" value="P:phosphatidylinositol phosphate biosynthetic process"/>
    <property type="evidence" value="ECO:0007669"/>
    <property type="project" value="TreeGrafter"/>
</dbReference>
<evidence type="ECO:0000313" key="12">
    <source>
        <dbReference type="Proteomes" id="UP000780801"/>
    </source>
</evidence>
<name>A0A9P6FQT5_9FUNG</name>
<dbReference type="GO" id="GO:0000329">
    <property type="term" value="C:fungal-type vacuole membrane"/>
    <property type="evidence" value="ECO:0007669"/>
    <property type="project" value="TreeGrafter"/>
</dbReference>
<evidence type="ECO:0000259" key="10">
    <source>
        <dbReference type="PROSITE" id="PS50290"/>
    </source>
</evidence>
<feature type="region of interest" description="Disordered" evidence="9">
    <location>
        <begin position="958"/>
        <end position="979"/>
    </location>
</feature>
<accession>A0A9P6FQT5</accession>
<dbReference type="GO" id="GO:0007030">
    <property type="term" value="P:Golgi organization"/>
    <property type="evidence" value="ECO:0007669"/>
    <property type="project" value="TreeGrafter"/>
</dbReference>
<evidence type="ECO:0000256" key="5">
    <source>
        <dbReference type="ARBA" id="ARBA00022741"/>
    </source>
</evidence>
<feature type="region of interest" description="Disordered" evidence="9">
    <location>
        <begin position="994"/>
        <end position="1095"/>
    </location>
</feature>
<feature type="compositionally biased region" description="Acidic residues" evidence="9">
    <location>
        <begin position="917"/>
        <end position="943"/>
    </location>
</feature>
<feature type="compositionally biased region" description="Low complexity" evidence="9">
    <location>
        <begin position="43"/>
        <end position="55"/>
    </location>
</feature>
<evidence type="ECO:0000256" key="3">
    <source>
        <dbReference type="ARBA" id="ARBA00022475"/>
    </source>
</evidence>
<evidence type="ECO:0000256" key="2">
    <source>
        <dbReference type="ARBA" id="ARBA00012169"/>
    </source>
</evidence>
<keyword evidence="7" id="KW-0067">ATP-binding</keyword>
<dbReference type="PROSITE" id="PS50290">
    <property type="entry name" value="PI3_4_KINASE_3"/>
    <property type="match status" value="1"/>
</dbReference>
<proteinExistence type="predicted"/>
<dbReference type="GO" id="GO:0007032">
    <property type="term" value="P:endosome organization"/>
    <property type="evidence" value="ECO:0007669"/>
    <property type="project" value="TreeGrafter"/>
</dbReference>
<dbReference type="PANTHER" id="PTHR12865">
    <property type="entry name" value="PHOSPHATIDYLINOSITOL 4-KINASE TYPE-II"/>
    <property type="match status" value="1"/>
</dbReference>
<dbReference type="Pfam" id="PF00454">
    <property type="entry name" value="PI3_PI4_kinase"/>
    <property type="match status" value="1"/>
</dbReference>
<dbReference type="GO" id="GO:0005524">
    <property type="term" value="F:ATP binding"/>
    <property type="evidence" value="ECO:0007669"/>
    <property type="project" value="UniProtKB-KW"/>
</dbReference>
<feature type="region of interest" description="Disordered" evidence="9">
    <location>
        <begin position="131"/>
        <end position="179"/>
    </location>
</feature>
<evidence type="ECO:0000313" key="11">
    <source>
        <dbReference type="EMBL" id="KAF9579734.1"/>
    </source>
</evidence>
<feature type="region of interest" description="Disordered" evidence="9">
    <location>
        <begin position="1"/>
        <end position="103"/>
    </location>
</feature>
<dbReference type="Proteomes" id="UP000780801">
    <property type="component" value="Unassembled WGS sequence"/>
</dbReference>
<feature type="compositionally biased region" description="Polar residues" evidence="9">
    <location>
        <begin position="416"/>
        <end position="425"/>
    </location>
</feature>
<dbReference type="GO" id="GO:0005802">
    <property type="term" value="C:trans-Golgi network"/>
    <property type="evidence" value="ECO:0007669"/>
    <property type="project" value="TreeGrafter"/>
</dbReference>
<organism evidence="11 12">
    <name type="scientific">Lunasporangiospora selenospora</name>
    <dbReference type="NCBI Taxonomy" id="979761"/>
    <lineage>
        <taxon>Eukaryota</taxon>
        <taxon>Fungi</taxon>
        <taxon>Fungi incertae sedis</taxon>
        <taxon>Mucoromycota</taxon>
        <taxon>Mortierellomycotina</taxon>
        <taxon>Mortierellomycetes</taxon>
        <taxon>Mortierellales</taxon>
        <taxon>Mortierellaceae</taxon>
        <taxon>Lunasporangiospora</taxon>
    </lineage>
</organism>
<comment type="caution">
    <text evidence="11">The sequence shown here is derived from an EMBL/GenBank/DDBJ whole genome shotgun (WGS) entry which is preliminary data.</text>
</comment>
<keyword evidence="8" id="KW-0472">Membrane</keyword>
<evidence type="ECO:0000256" key="9">
    <source>
        <dbReference type="SAM" id="MobiDB-lite"/>
    </source>
</evidence>
<keyword evidence="5" id="KW-0547">Nucleotide-binding</keyword>
<dbReference type="OrthoDB" id="3349449at2759"/>
<keyword evidence="3" id="KW-1003">Cell membrane</keyword>
<dbReference type="InterPro" id="IPR039756">
    <property type="entry name" value="Lsb6/PI4K2"/>
</dbReference>
<feature type="domain" description="PI3K/PI4K catalytic" evidence="10">
    <location>
        <begin position="273"/>
        <end position="737"/>
    </location>
</feature>
<dbReference type="PANTHER" id="PTHR12865:SF1">
    <property type="entry name" value="PHOSPHATIDYLINOSITOL 4-KINASE TYPE 2"/>
    <property type="match status" value="1"/>
</dbReference>
<evidence type="ECO:0000256" key="8">
    <source>
        <dbReference type="ARBA" id="ARBA00023136"/>
    </source>
</evidence>
<gene>
    <name evidence="11" type="primary">LSB6</name>
    <name evidence="11" type="ORF">BGW38_003890</name>
</gene>
<dbReference type="GO" id="GO:0005886">
    <property type="term" value="C:plasma membrane"/>
    <property type="evidence" value="ECO:0007669"/>
    <property type="project" value="UniProtKB-SubCell"/>
</dbReference>
<evidence type="ECO:0000256" key="4">
    <source>
        <dbReference type="ARBA" id="ARBA00022679"/>
    </source>
</evidence>
<feature type="compositionally biased region" description="Low complexity" evidence="9">
    <location>
        <begin position="11"/>
        <end position="25"/>
    </location>
</feature>